<dbReference type="EMBL" id="CAMKVN010007226">
    <property type="protein sequence ID" value="CAI2191239.1"/>
    <property type="molecule type" value="Genomic_DNA"/>
</dbReference>
<keyword evidence="4 7" id="KW-0276">Fatty acid metabolism</keyword>
<sequence length="679" mass="75427">MPIPPTKYSVELPNTRKPGQTGIYRNSLYPDTLTVTTRKEVTTLYDNFQYALKASKDRNCIGHRPYNKQTGQYGPYQWQTYKQVAERIVNFGSGILHLNENVLKNPKFEQWTVGIYAINRPEWFITDQANCAYNLITVALYDTLGPDTVEYVINHAEISIAVVSANLIPGLIQLSSKVPNLKVIISMDELDDDLPKPIGSTTSGKVLKAWAEDKGLTLLSFNEVEKLGEKNPRKHNPPSPNNIACICYTSGTTGVPKGALLTHSNFIAANSSVTQIFGGDQDDLAHIFGRSVEIAAVGYCCSIGYYHGDILSLIDDIAELKPTLFPSVPRLLTRIYAKLQQATVDAPGIKGTLSRKAVAAKLERLEGGQGYTHPLWDRLIFNKIKQLLGGCVRLIITGSAPIDASVLQFLRIAFSTEIIEGYGQTEGIANATIGFPGENKAGHVGGPQPCCEIKLVDVPEMNYLSTDKPYPRGELCYRGTNCFVGFHKDQEKTRESIDSDGWVHSGDVSYIDDRAFTIIDRKKNIFKLSQGEYVAPEKIENVYLNSKFILQLFVHGDSLRNFLVAIVVPDPETFVPWANALSGKSVSLGDEKGLKDLINDPKVCKEFLKEMNSTGKRAKLRGFEFVKAIYLTEVPFSVENNLLTPTLKLKRHEAKKVYRKVIDDLYNKAESNTSDTKAK</sequence>
<accession>A0A9W4WWN1</accession>
<evidence type="ECO:0000256" key="7">
    <source>
        <dbReference type="RuleBase" id="RU369030"/>
    </source>
</evidence>
<proteinExistence type="inferred from homology"/>
<feature type="domain" description="AMP-dependent synthetase/ligase" evidence="8">
    <location>
        <begin position="74"/>
        <end position="485"/>
    </location>
</feature>
<evidence type="ECO:0000256" key="2">
    <source>
        <dbReference type="ARBA" id="ARBA00022598"/>
    </source>
</evidence>
<dbReference type="GO" id="GO:0004467">
    <property type="term" value="F:long-chain fatty acid-CoA ligase activity"/>
    <property type="evidence" value="ECO:0007669"/>
    <property type="project" value="UniProtKB-EC"/>
</dbReference>
<reference evidence="9" key="1">
    <citation type="submission" date="2022-08" db="EMBL/GenBank/DDBJ databases">
        <authorList>
            <person name="Kallberg Y."/>
            <person name="Tangrot J."/>
            <person name="Rosling A."/>
        </authorList>
    </citation>
    <scope>NUCLEOTIDE SEQUENCE</scope>
    <source>
        <strain evidence="9">Wild A</strain>
    </source>
</reference>
<keyword evidence="2 7" id="KW-0436">Ligase</keyword>
<evidence type="ECO:0000259" key="8">
    <source>
        <dbReference type="Pfam" id="PF00501"/>
    </source>
</evidence>
<dbReference type="InterPro" id="IPR020845">
    <property type="entry name" value="AMP-binding_CS"/>
</dbReference>
<keyword evidence="10" id="KW-1185">Reference proteome</keyword>
<dbReference type="SUPFAM" id="SSF56801">
    <property type="entry name" value="Acetyl-CoA synthetase-like"/>
    <property type="match status" value="1"/>
</dbReference>
<dbReference type="AlphaFoldDB" id="A0A9W4WWN1"/>
<keyword evidence="3 7" id="KW-0547">Nucleotide-binding</keyword>
<dbReference type="CDD" id="cd05927">
    <property type="entry name" value="LC-FACS_euk"/>
    <property type="match status" value="1"/>
</dbReference>
<dbReference type="PANTHER" id="PTHR43272:SF33">
    <property type="entry name" value="AMP-BINDING DOMAIN-CONTAINING PROTEIN-RELATED"/>
    <property type="match status" value="1"/>
</dbReference>
<dbReference type="InterPro" id="IPR000873">
    <property type="entry name" value="AMP-dep_synth/lig_dom"/>
</dbReference>
<comment type="catalytic activity">
    <reaction evidence="7">
        <text>a long-chain fatty acid + ATP + CoA = a long-chain fatty acyl-CoA + AMP + diphosphate</text>
        <dbReference type="Rhea" id="RHEA:15421"/>
        <dbReference type="ChEBI" id="CHEBI:30616"/>
        <dbReference type="ChEBI" id="CHEBI:33019"/>
        <dbReference type="ChEBI" id="CHEBI:57287"/>
        <dbReference type="ChEBI" id="CHEBI:57560"/>
        <dbReference type="ChEBI" id="CHEBI:83139"/>
        <dbReference type="ChEBI" id="CHEBI:456215"/>
        <dbReference type="EC" id="6.2.1.3"/>
    </reaction>
</comment>
<organism evidence="9 10">
    <name type="scientific">Funneliformis geosporum</name>
    <dbReference type="NCBI Taxonomy" id="1117311"/>
    <lineage>
        <taxon>Eukaryota</taxon>
        <taxon>Fungi</taxon>
        <taxon>Fungi incertae sedis</taxon>
        <taxon>Mucoromycota</taxon>
        <taxon>Glomeromycotina</taxon>
        <taxon>Glomeromycetes</taxon>
        <taxon>Glomerales</taxon>
        <taxon>Glomeraceae</taxon>
        <taxon>Funneliformis</taxon>
    </lineage>
</organism>
<evidence type="ECO:0000256" key="4">
    <source>
        <dbReference type="ARBA" id="ARBA00022832"/>
    </source>
</evidence>
<evidence type="ECO:0000313" key="9">
    <source>
        <dbReference type="EMBL" id="CAI2191239.1"/>
    </source>
</evidence>
<gene>
    <name evidence="9" type="ORF">FWILDA_LOCUS14974</name>
</gene>
<evidence type="ECO:0000256" key="5">
    <source>
        <dbReference type="ARBA" id="ARBA00022840"/>
    </source>
</evidence>
<protein>
    <recommendedName>
        <fullName evidence="6 7">Long-chain-fatty-acid--CoA ligase</fullName>
        <ecNumber evidence="6 7">6.2.1.3</ecNumber>
    </recommendedName>
</protein>
<feature type="non-terminal residue" evidence="9">
    <location>
        <position position="679"/>
    </location>
</feature>
<evidence type="ECO:0000256" key="1">
    <source>
        <dbReference type="ARBA" id="ARBA00006432"/>
    </source>
</evidence>
<keyword evidence="5 7" id="KW-0067">ATP-binding</keyword>
<comment type="function">
    <text evidence="7">Catalyzes the conversion of long-chain fatty acids to their active form acyl-CoAs for both synthesis of cellular lipids, and degradation via beta-oxidation.</text>
</comment>
<dbReference type="GO" id="GO:0005524">
    <property type="term" value="F:ATP binding"/>
    <property type="evidence" value="ECO:0007669"/>
    <property type="project" value="UniProtKB-KW"/>
</dbReference>
<dbReference type="Proteomes" id="UP001153678">
    <property type="component" value="Unassembled WGS sequence"/>
</dbReference>
<evidence type="ECO:0000256" key="6">
    <source>
        <dbReference type="ARBA" id="ARBA00026121"/>
    </source>
</evidence>
<dbReference type="PROSITE" id="PS00455">
    <property type="entry name" value="AMP_BINDING"/>
    <property type="match status" value="1"/>
</dbReference>
<dbReference type="EC" id="6.2.1.3" evidence="6 7"/>
<dbReference type="GO" id="GO:0005783">
    <property type="term" value="C:endoplasmic reticulum"/>
    <property type="evidence" value="ECO:0007669"/>
    <property type="project" value="TreeGrafter"/>
</dbReference>
<dbReference type="Pfam" id="PF00501">
    <property type="entry name" value="AMP-binding"/>
    <property type="match status" value="1"/>
</dbReference>
<name>A0A9W4WWN1_9GLOM</name>
<dbReference type="InterPro" id="IPR042099">
    <property type="entry name" value="ANL_N_sf"/>
</dbReference>
<evidence type="ECO:0000313" key="10">
    <source>
        <dbReference type="Proteomes" id="UP001153678"/>
    </source>
</evidence>
<dbReference type="InterPro" id="IPR045311">
    <property type="entry name" value="LC-FACS_euk"/>
</dbReference>
<dbReference type="OrthoDB" id="1700726at2759"/>
<comment type="caution">
    <text evidence="9">The sequence shown here is derived from an EMBL/GenBank/DDBJ whole genome shotgun (WGS) entry which is preliminary data.</text>
</comment>
<dbReference type="PANTHER" id="PTHR43272">
    <property type="entry name" value="LONG-CHAIN-FATTY-ACID--COA LIGASE"/>
    <property type="match status" value="1"/>
</dbReference>
<evidence type="ECO:0000256" key="3">
    <source>
        <dbReference type="ARBA" id="ARBA00022741"/>
    </source>
</evidence>
<dbReference type="Gene3D" id="3.40.50.12780">
    <property type="entry name" value="N-terminal domain of ligase-like"/>
    <property type="match status" value="1"/>
</dbReference>
<comment type="similarity">
    <text evidence="1 7">Belongs to the ATP-dependent AMP-binding enzyme family.</text>
</comment>
<keyword evidence="7" id="KW-0443">Lipid metabolism</keyword>
<dbReference type="GO" id="GO:0016020">
    <property type="term" value="C:membrane"/>
    <property type="evidence" value="ECO:0007669"/>
    <property type="project" value="TreeGrafter"/>
</dbReference>